<protein>
    <submittedName>
        <fullName evidence="5">DSD1 family PLP-dependent enzyme</fullName>
    </submittedName>
</protein>
<dbReference type="Proteomes" id="UP001338309">
    <property type="component" value="Unassembled WGS sequence"/>
</dbReference>
<dbReference type="PANTHER" id="PTHR28004">
    <property type="entry name" value="ZGC:162816-RELATED"/>
    <property type="match status" value="1"/>
</dbReference>
<dbReference type="InterPro" id="IPR051466">
    <property type="entry name" value="D-amino_acid_metab_enzyme"/>
</dbReference>
<evidence type="ECO:0000313" key="6">
    <source>
        <dbReference type="Proteomes" id="UP001338309"/>
    </source>
</evidence>
<dbReference type="InterPro" id="IPR001608">
    <property type="entry name" value="Ala_racemase_N"/>
</dbReference>
<evidence type="ECO:0000313" key="5">
    <source>
        <dbReference type="EMBL" id="GMQ27529.1"/>
    </source>
</evidence>
<reference evidence="5 6" key="1">
    <citation type="submission" date="2023-08" db="EMBL/GenBank/DDBJ databases">
        <title>Draft genome sequence of Algoriphagus confluentis.</title>
        <authorList>
            <person name="Takatani N."/>
            <person name="Hosokawa M."/>
            <person name="Sawabe T."/>
        </authorList>
    </citation>
    <scope>NUCLEOTIDE SEQUENCE [LARGE SCALE GENOMIC DNA]</scope>
    <source>
        <strain evidence="5 6">NBRC 111222</strain>
    </source>
</reference>
<organism evidence="5 6">
    <name type="scientific">Algoriphagus confluentis</name>
    <dbReference type="NCBI Taxonomy" id="1697556"/>
    <lineage>
        <taxon>Bacteria</taxon>
        <taxon>Pseudomonadati</taxon>
        <taxon>Bacteroidota</taxon>
        <taxon>Cytophagia</taxon>
        <taxon>Cytophagales</taxon>
        <taxon>Cyclobacteriaceae</taxon>
        <taxon>Algoriphagus</taxon>
    </lineage>
</organism>
<proteinExistence type="inferred from homology"/>
<feature type="domain" description="Alanine racemase N-terminal" evidence="3">
    <location>
        <begin position="15"/>
        <end position="232"/>
    </location>
</feature>
<gene>
    <name evidence="5" type="ORF">Aconfl_01710</name>
</gene>
<feature type="domain" description="D-serine dehydratase-like" evidence="4">
    <location>
        <begin position="249"/>
        <end position="353"/>
    </location>
</feature>
<evidence type="ECO:0000256" key="2">
    <source>
        <dbReference type="ARBA" id="ARBA00023239"/>
    </source>
</evidence>
<comment type="caution">
    <text evidence="5">The sequence shown here is derived from an EMBL/GenBank/DDBJ whole genome shotgun (WGS) entry which is preliminary data.</text>
</comment>
<evidence type="ECO:0000259" key="4">
    <source>
        <dbReference type="Pfam" id="PF14031"/>
    </source>
</evidence>
<dbReference type="RefSeq" id="WP_338222342.1">
    <property type="nucleotide sequence ID" value="NZ_BTPD01000001.1"/>
</dbReference>
<dbReference type="SUPFAM" id="SSF51419">
    <property type="entry name" value="PLP-binding barrel"/>
    <property type="match status" value="1"/>
</dbReference>
<name>A0ABQ6PI01_9BACT</name>
<evidence type="ECO:0000259" key="3">
    <source>
        <dbReference type="Pfam" id="PF01168"/>
    </source>
</evidence>
<dbReference type="PANTHER" id="PTHR28004:SF2">
    <property type="entry name" value="D-SERINE DEHYDRATASE"/>
    <property type="match status" value="1"/>
</dbReference>
<dbReference type="InterPro" id="IPR029066">
    <property type="entry name" value="PLP-binding_barrel"/>
</dbReference>
<comment type="similarity">
    <text evidence="1">Belongs to the DSD1 family.</text>
</comment>
<dbReference type="InterPro" id="IPR042208">
    <property type="entry name" value="D-ser_dehydrat-like_sf"/>
</dbReference>
<dbReference type="Gene3D" id="2.40.37.20">
    <property type="entry name" value="D-serine dehydratase-like domain"/>
    <property type="match status" value="1"/>
</dbReference>
<accession>A0ABQ6PI01</accession>
<sequence>MSYLDQITSPTLLIDEKITRTNIKRMADKAAAQGKKLVPHWKTAQSNQIGNWAKDYGIREVTASSIKLAEYLCGQGWDTIHIAFPFNIREIKKLDTLAVNQSLSVQIVSPVTAQKLADQLTQPVGFFIEIDAGYGRTGVHVSDFGTIEEILRIAKSTDKLKFRGFYLHPGHTYYTPDKKKIYQQSIDALIMLKTKYSSEFPDLVTRLGDTPGCAVMEEFGDVDELGPGNFVFFDLMQAELGSCSKEDIAVCLAVPVVDINRERGEILVHGGGVHLAKDVLLDSSGNKNFGEVVSLLEKGWSLLPERSYLKSISQEHGIVKASSTLLNQVQIGDLIGILPIHSCMTADCMGGYLSLDGKWIDHAEGCQ</sequence>
<dbReference type="EMBL" id="BTPD01000001">
    <property type="protein sequence ID" value="GMQ27529.1"/>
    <property type="molecule type" value="Genomic_DNA"/>
</dbReference>
<dbReference type="InterPro" id="IPR026956">
    <property type="entry name" value="D-ser_dehydrat-like_dom"/>
</dbReference>
<keyword evidence="2" id="KW-0456">Lyase</keyword>
<dbReference type="Pfam" id="PF01168">
    <property type="entry name" value="Ala_racemase_N"/>
    <property type="match status" value="1"/>
</dbReference>
<dbReference type="Gene3D" id="3.20.20.10">
    <property type="entry name" value="Alanine racemase"/>
    <property type="match status" value="1"/>
</dbReference>
<evidence type="ECO:0000256" key="1">
    <source>
        <dbReference type="ARBA" id="ARBA00005323"/>
    </source>
</evidence>
<dbReference type="Pfam" id="PF14031">
    <property type="entry name" value="D-ser_dehydrat"/>
    <property type="match status" value="1"/>
</dbReference>
<keyword evidence="6" id="KW-1185">Reference proteome</keyword>